<dbReference type="EMBL" id="ML211074">
    <property type="protein sequence ID" value="TFK89496.1"/>
    <property type="molecule type" value="Genomic_DNA"/>
</dbReference>
<dbReference type="Proteomes" id="UP000308197">
    <property type="component" value="Unassembled WGS sequence"/>
</dbReference>
<sequence>MRNAWWPWPWPYCHCPTGGHGLSALSIQRCVTRTYSMYWYLSWKRHGHGHFTPPPPLLHPRITPSYAAFVLCATVSTPRASPCHSQFRATLLSKVSKALKY</sequence>
<name>A0A5C3PIU6_9APHY</name>
<dbReference type="AlphaFoldDB" id="A0A5C3PIU6"/>
<reference evidence="1 2" key="1">
    <citation type="journal article" date="2019" name="Nat. Ecol. Evol.">
        <title>Megaphylogeny resolves global patterns of mushroom evolution.</title>
        <authorList>
            <person name="Varga T."/>
            <person name="Krizsan K."/>
            <person name="Foldi C."/>
            <person name="Dima B."/>
            <person name="Sanchez-Garcia M."/>
            <person name="Sanchez-Ramirez S."/>
            <person name="Szollosi G.J."/>
            <person name="Szarkandi J.G."/>
            <person name="Papp V."/>
            <person name="Albert L."/>
            <person name="Andreopoulos W."/>
            <person name="Angelini C."/>
            <person name="Antonin V."/>
            <person name="Barry K.W."/>
            <person name="Bougher N.L."/>
            <person name="Buchanan P."/>
            <person name="Buyck B."/>
            <person name="Bense V."/>
            <person name="Catcheside P."/>
            <person name="Chovatia M."/>
            <person name="Cooper J."/>
            <person name="Damon W."/>
            <person name="Desjardin D."/>
            <person name="Finy P."/>
            <person name="Geml J."/>
            <person name="Haridas S."/>
            <person name="Hughes K."/>
            <person name="Justo A."/>
            <person name="Karasinski D."/>
            <person name="Kautmanova I."/>
            <person name="Kiss B."/>
            <person name="Kocsube S."/>
            <person name="Kotiranta H."/>
            <person name="LaButti K.M."/>
            <person name="Lechner B.E."/>
            <person name="Liimatainen K."/>
            <person name="Lipzen A."/>
            <person name="Lukacs Z."/>
            <person name="Mihaltcheva S."/>
            <person name="Morgado L.N."/>
            <person name="Niskanen T."/>
            <person name="Noordeloos M.E."/>
            <person name="Ohm R.A."/>
            <person name="Ortiz-Santana B."/>
            <person name="Ovrebo C."/>
            <person name="Racz N."/>
            <person name="Riley R."/>
            <person name="Savchenko A."/>
            <person name="Shiryaev A."/>
            <person name="Soop K."/>
            <person name="Spirin V."/>
            <person name="Szebenyi C."/>
            <person name="Tomsovsky M."/>
            <person name="Tulloss R.E."/>
            <person name="Uehling J."/>
            <person name="Grigoriev I.V."/>
            <person name="Vagvolgyi C."/>
            <person name="Papp T."/>
            <person name="Martin F.M."/>
            <person name="Miettinen O."/>
            <person name="Hibbett D.S."/>
            <person name="Nagy L.G."/>
        </authorList>
    </citation>
    <scope>NUCLEOTIDE SEQUENCE [LARGE SCALE GENOMIC DNA]</scope>
    <source>
        <strain evidence="1 2">HHB13444</strain>
    </source>
</reference>
<protein>
    <submittedName>
        <fullName evidence="1">Uncharacterized protein</fullName>
    </submittedName>
</protein>
<evidence type="ECO:0000313" key="1">
    <source>
        <dbReference type="EMBL" id="TFK89496.1"/>
    </source>
</evidence>
<evidence type="ECO:0000313" key="2">
    <source>
        <dbReference type="Proteomes" id="UP000308197"/>
    </source>
</evidence>
<keyword evidence="2" id="KW-1185">Reference proteome</keyword>
<accession>A0A5C3PIU6</accession>
<gene>
    <name evidence="1" type="ORF">K466DRAFT_25794</name>
</gene>
<dbReference type="InParanoid" id="A0A5C3PIU6"/>
<proteinExistence type="predicted"/>
<organism evidence="1 2">
    <name type="scientific">Polyporus arcularius HHB13444</name>
    <dbReference type="NCBI Taxonomy" id="1314778"/>
    <lineage>
        <taxon>Eukaryota</taxon>
        <taxon>Fungi</taxon>
        <taxon>Dikarya</taxon>
        <taxon>Basidiomycota</taxon>
        <taxon>Agaricomycotina</taxon>
        <taxon>Agaricomycetes</taxon>
        <taxon>Polyporales</taxon>
        <taxon>Polyporaceae</taxon>
        <taxon>Polyporus</taxon>
    </lineage>
</organism>